<organism evidence="1 2">
    <name type="scientific">Spirodela intermedia</name>
    <name type="common">Intermediate duckweed</name>
    <dbReference type="NCBI Taxonomy" id="51605"/>
    <lineage>
        <taxon>Eukaryota</taxon>
        <taxon>Viridiplantae</taxon>
        <taxon>Streptophyta</taxon>
        <taxon>Embryophyta</taxon>
        <taxon>Tracheophyta</taxon>
        <taxon>Spermatophyta</taxon>
        <taxon>Magnoliopsida</taxon>
        <taxon>Liliopsida</taxon>
        <taxon>Araceae</taxon>
        <taxon>Lemnoideae</taxon>
        <taxon>Spirodela</taxon>
    </lineage>
</organism>
<evidence type="ECO:0000313" key="1">
    <source>
        <dbReference type="EMBL" id="CAA7396389.1"/>
    </source>
</evidence>
<evidence type="ECO:0000313" key="2">
    <source>
        <dbReference type="Proteomes" id="UP000663760"/>
    </source>
</evidence>
<sequence>MLALCFDRNAATMSIVSSVISCRHHCICLRK</sequence>
<dbReference type="AlphaFoldDB" id="A0A7I8KF23"/>
<name>A0A7I8KF23_SPIIN</name>
<proteinExistence type="predicted"/>
<keyword evidence="2" id="KW-1185">Reference proteome</keyword>
<reference evidence="1" key="1">
    <citation type="submission" date="2020-02" db="EMBL/GenBank/DDBJ databases">
        <authorList>
            <person name="Scholz U."/>
            <person name="Mascher M."/>
            <person name="Fiebig A."/>
        </authorList>
    </citation>
    <scope>NUCLEOTIDE SEQUENCE</scope>
</reference>
<accession>A0A7I8KF23</accession>
<protein>
    <submittedName>
        <fullName evidence="1">Uncharacterized protein</fullName>
    </submittedName>
</protein>
<dbReference type="EMBL" id="LR746268">
    <property type="protein sequence ID" value="CAA7396389.1"/>
    <property type="molecule type" value="Genomic_DNA"/>
</dbReference>
<gene>
    <name evidence="1" type="ORF">SI8410_05007052</name>
</gene>
<dbReference type="Proteomes" id="UP000663760">
    <property type="component" value="Chromosome 5"/>
</dbReference>